<dbReference type="EMBL" id="LAZR01024376">
    <property type="protein sequence ID" value="KKL75346.1"/>
    <property type="molecule type" value="Genomic_DNA"/>
</dbReference>
<evidence type="ECO:0000313" key="1">
    <source>
        <dbReference type="EMBL" id="KKL75346.1"/>
    </source>
</evidence>
<proteinExistence type="predicted"/>
<comment type="caution">
    <text evidence="1">The sequence shown here is derived from an EMBL/GenBank/DDBJ whole genome shotgun (WGS) entry which is preliminary data.</text>
</comment>
<protein>
    <submittedName>
        <fullName evidence="1">Uncharacterized protein</fullName>
    </submittedName>
</protein>
<name>A0A0F9FA61_9ZZZZ</name>
<gene>
    <name evidence="1" type="ORF">LCGC14_2055820</name>
</gene>
<sequence length="185" mass="21521">MLREKLKLRNGKRMRFKGTFDRYGLKVAYKGLPLETICLTDIQDLQGEEVTDHLWFNHTKGFRELGVLYPGDRIAFDARVGAYLKGYAGREEEEEGGSQQVDYKLTRPTKLMFLSKVGRRKIYIICEKCDHVNRITAERCRRCKIPFEEQPPKPVPQQPPDPKLIQRTLEEEFTSIMDSIGVKVK</sequence>
<dbReference type="AlphaFoldDB" id="A0A0F9FA61"/>
<organism evidence="1">
    <name type="scientific">marine sediment metagenome</name>
    <dbReference type="NCBI Taxonomy" id="412755"/>
    <lineage>
        <taxon>unclassified sequences</taxon>
        <taxon>metagenomes</taxon>
        <taxon>ecological metagenomes</taxon>
    </lineage>
</organism>
<accession>A0A0F9FA61</accession>
<reference evidence="1" key="1">
    <citation type="journal article" date="2015" name="Nature">
        <title>Complex archaea that bridge the gap between prokaryotes and eukaryotes.</title>
        <authorList>
            <person name="Spang A."/>
            <person name="Saw J.H."/>
            <person name="Jorgensen S.L."/>
            <person name="Zaremba-Niedzwiedzka K."/>
            <person name="Martijn J."/>
            <person name="Lind A.E."/>
            <person name="van Eijk R."/>
            <person name="Schleper C."/>
            <person name="Guy L."/>
            <person name="Ettema T.J."/>
        </authorList>
    </citation>
    <scope>NUCLEOTIDE SEQUENCE</scope>
</reference>